<name>A0A5S9PZX5_9HYPH</name>
<evidence type="ECO:0000313" key="2">
    <source>
        <dbReference type="EMBL" id="CAA0110301.1"/>
    </source>
</evidence>
<proteinExistence type="predicted"/>
<feature type="signal peptide" evidence="1">
    <location>
        <begin position="1"/>
        <end position="23"/>
    </location>
</feature>
<accession>A0A5S9PZX5</accession>
<sequence>MRLVVPIAAAAFSLLACCLPAAAANAQAVFPNQGSIGLVPPEGMSEIPGVPGFQDRAAKASILVLEMPKRAFAEITSDVAAKELQKQGVTVEERRDVELPDGIKAVLLKGYQAVGSEALKKWILIAGGKEQTGMVTVQFPEPTSARYSDETIESSLRSVVFRAPPSTEELLARLPFTLGDLSGYRVLKVLGNSAVLLTKDDGKKADGKAGDGEPDMAGNAFFIVAAGPGDIREEERESVAKRAISSVPGVKELRVERGGPLRIGGQAGFELVGKGLDMKTDKPLKVAQWLRFGRTSYLRMVGVAPEENFDADFTAMRGLRDSIEMR</sequence>
<organism evidence="2 3">
    <name type="scientific">Starkeya nomas</name>
    <dbReference type="NCBI Taxonomy" id="2666134"/>
    <lineage>
        <taxon>Bacteria</taxon>
        <taxon>Pseudomonadati</taxon>
        <taxon>Pseudomonadota</taxon>
        <taxon>Alphaproteobacteria</taxon>
        <taxon>Hyphomicrobiales</taxon>
        <taxon>Xanthobacteraceae</taxon>
        <taxon>Starkeya</taxon>
    </lineage>
</organism>
<keyword evidence="3" id="KW-1185">Reference proteome</keyword>
<evidence type="ECO:0000313" key="3">
    <source>
        <dbReference type="Proteomes" id="UP000433050"/>
    </source>
</evidence>
<dbReference type="AlphaFoldDB" id="A0A5S9PZX5"/>
<gene>
    <name evidence="2" type="ORF">STARVERO_03820</name>
</gene>
<dbReference type="RefSeq" id="WP_144341381.1">
    <property type="nucleotide sequence ID" value="NZ_CACSAS010000001.1"/>
</dbReference>
<feature type="chain" id="PRO_5024837787" evidence="1">
    <location>
        <begin position="24"/>
        <end position="326"/>
    </location>
</feature>
<dbReference type="Proteomes" id="UP000433050">
    <property type="component" value="Unassembled WGS sequence"/>
</dbReference>
<dbReference type="EMBL" id="CACSAS010000001">
    <property type="protein sequence ID" value="CAA0110301.1"/>
    <property type="molecule type" value="Genomic_DNA"/>
</dbReference>
<dbReference type="PROSITE" id="PS51257">
    <property type="entry name" value="PROKAR_LIPOPROTEIN"/>
    <property type="match status" value="1"/>
</dbReference>
<keyword evidence="1" id="KW-0732">Signal</keyword>
<reference evidence="2 3" key="1">
    <citation type="submission" date="2019-12" db="EMBL/GenBank/DDBJ databases">
        <authorList>
            <person name="Reyes-Prieto M."/>
        </authorList>
    </citation>
    <scope>NUCLEOTIDE SEQUENCE [LARGE SCALE GENOMIC DNA]</scope>
    <source>
        <strain evidence="2">HF14-78462</strain>
    </source>
</reference>
<protein>
    <submittedName>
        <fullName evidence="2">Uncharacterized protein</fullName>
    </submittedName>
</protein>
<evidence type="ECO:0000256" key="1">
    <source>
        <dbReference type="SAM" id="SignalP"/>
    </source>
</evidence>